<dbReference type="Proteomes" id="UP000250928">
    <property type="component" value="Unassembled WGS sequence"/>
</dbReference>
<evidence type="ECO:0000256" key="5">
    <source>
        <dbReference type="ARBA" id="ARBA00023157"/>
    </source>
</evidence>
<dbReference type="PANTHER" id="PTHR35272:SF3">
    <property type="entry name" value="THIOL:DISULFIDE INTERCHANGE PROTEIN DSBC"/>
    <property type="match status" value="1"/>
</dbReference>
<sequence length="244" mass="27028">MIREFLLRAILTLLCLLALPLSTQAADAAVERVWQALALRVPQLKPEMVEPAPVPGLYEVTVGPRVFYVSADGRYVIQGDVIDLAQMRNLTQPKVNQAKLRAVEALGEENMLSYGPGDARHTITVFTDIDCGYCRKLHREMADYNAAGIRVRYLFYPRAGVDSKSYRKAVSVWCAPDQHQAMDQAKGGEKIKERTCDNPVDRHMRLGEQVGVSGTPALVLADGEVLPGYLPAARLIEVLQELEP</sequence>
<dbReference type="SUPFAM" id="SSF52833">
    <property type="entry name" value="Thioredoxin-like"/>
    <property type="match status" value="1"/>
</dbReference>
<gene>
    <name evidence="10" type="ORF">C3L24_01765</name>
</gene>
<feature type="domain" description="Thioredoxin-like fold" evidence="9">
    <location>
        <begin position="118"/>
        <end position="239"/>
    </location>
</feature>
<dbReference type="InterPro" id="IPR051470">
    <property type="entry name" value="Thiol:disulfide_interchange"/>
</dbReference>
<keyword evidence="4 7" id="KW-0574">Periplasm</keyword>
<comment type="function">
    <text evidence="7">Required for disulfide bond formation in some periplasmic proteins. Acts by transferring its disulfide bond to other proteins and is reduced in the process.</text>
</comment>
<dbReference type="InterPro" id="IPR018950">
    <property type="entry name" value="DiS-bond_isomerase_DsbC/G_N"/>
</dbReference>
<keyword evidence="3 7" id="KW-0732">Signal</keyword>
<dbReference type="InterPro" id="IPR009094">
    <property type="entry name" value="DiS-bond_isomerase_DsbC/G_N_sf"/>
</dbReference>
<dbReference type="PANTHER" id="PTHR35272">
    <property type="entry name" value="THIOL:DISULFIDE INTERCHANGE PROTEIN DSBC-RELATED"/>
    <property type="match status" value="1"/>
</dbReference>
<dbReference type="InterPro" id="IPR012336">
    <property type="entry name" value="Thioredoxin-like_fold"/>
</dbReference>
<feature type="signal peptide" evidence="7">
    <location>
        <begin position="1"/>
        <end position="25"/>
    </location>
</feature>
<comment type="similarity">
    <text evidence="2 7">Belongs to the thioredoxin family. DsbC subfamily.</text>
</comment>
<dbReference type="Gene3D" id="3.40.30.10">
    <property type="entry name" value="Glutaredoxin"/>
    <property type="match status" value="1"/>
</dbReference>
<comment type="subcellular location">
    <subcellularLocation>
        <location evidence="1 7">Periplasm</location>
    </subcellularLocation>
</comment>
<dbReference type="GO" id="GO:0042597">
    <property type="term" value="C:periplasmic space"/>
    <property type="evidence" value="ECO:0007669"/>
    <property type="project" value="UniProtKB-SubCell"/>
</dbReference>
<evidence type="ECO:0000256" key="1">
    <source>
        <dbReference type="ARBA" id="ARBA00004418"/>
    </source>
</evidence>
<evidence type="ECO:0000256" key="7">
    <source>
        <dbReference type="RuleBase" id="RU364038"/>
    </source>
</evidence>
<dbReference type="SUPFAM" id="SSF54423">
    <property type="entry name" value="DsbC/DsbG N-terminal domain-like"/>
    <property type="match status" value="1"/>
</dbReference>
<dbReference type="Gene3D" id="3.10.450.70">
    <property type="entry name" value="Disulphide bond isomerase, DsbC/G, N-terminal"/>
    <property type="match status" value="1"/>
</dbReference>
<accession>A0A6N4E881</accession>
<keyword evidence="5" id="KW-1015">Disulfide bond</keyword>
<protein>
    <recommendedName>
        <fullName evidence="7">Thiol:disulfide interchange protein</fullName>
    </recommendedName>
</protein>
<dbReference type="Pfam" id="PF13098">
    <property type="entry name" value="Thioredoxin_2"/>
    <property type="match status" value="1"/>
</dbReference>
<evidence type="ECO:0000259" key="9">
    <source>
        <dbReference type="Pfam" id="PF13098"/>
    </source>
</evidence>
<feature type="chain" id="PRO_5027156142" description="Thiol:disulfide interchange protein" evidence="7">
    <location>
        <begin position="26"/>
        <end position="244"/>
    </location>
</feature>
<evidence type="ECO:0000313" key="11">
    <source>
        <dbReference type="Proteomes" id="UP000250928"/>
    </source>
</evidence>
<dbReference type="AlphaFoldDB" id="A0A6N4E881"/>
<proteinExistence type="inferred from homology"/>
<evidence type="ECO:0000256" key="2">
    <source>
        <dbReference type="ARBA" id="ARBA00009813"/>
    </source>
</evidence>
<comment type="caution">
    <text evidence="10">The sequence shown here is derived from an EMBL/GenBank/DDBJ whole genome shotgun (WGS) entry which is preliminary data.</text>
</comment>
<dbReference type="EMBL" id="PQCO01000093">
    <property type="protein sequence ID" value="PUE05198.1"/>
    <property type="molecule type" value="Genomic_DNA"/>
</dbReference>
<evidence type="ECO:0000256" key="6">
    <source>
        <dbReference type="ARBA" id="ARBA00023284"/>
    </source>
</evidence>
<dbReference type="Pfam" id="PF10411">
    <property type="entry name" value="DsbC_N"/>
    <property type="match status" value="1"/>
</dbReference>
<evidence type="ECO:0000256" key="3">
    <source>
        <dbReference type="ARBA" id="ARBA00022729"/>
    </source>
</evidence>
<organism evidence="10 11">
    <name type="scientific">Candidatus Sedimenticola endophacoides</name>
    <dbReference type="NCBI Taxonomy" id="2548426"/>
    <lineage>
        <taxon>Bacteria</taxon>
        <taxon>Pseudomonadati</taxon>
        <taxon>Pseudomonadota</taxon>
        <taxon>Gammaproteobacteria</taxon>
        <taxon>Chromatiales</taxon>
        <taxon>Sedimenticolaceae</taxon>
        <taxon>Sedimenticola</taxon>
    </lineage>
</organism>
<name>A0A6N4E881_9GAMM</name>
<dbReference type="CDD" id="cd03020">
    <property type="entry name" value="DsbA_DsbC_DsbG"/>
    <property type="match status" value="1"/>
</dbReference>
<dbReference type="InterPro" id="IPR033954">
    <property type="entry name" value="DiS-bond_Isoase_DsbC/G"/>
</dbReference>
<reference evidence="10 11" key="1">
    <citation type="submission" date="2018-01" db="EMBL/GenBank/DDBJ databases">
        <title>Novel co-symbiosis in the lucinid bivalve Phacoides pectinatus.</title>
        <authorList>
            <person name="Lim S.J."/>
            <person name="Davis B.G."/>
            <person name="Gill D.E."/>
            <person name="Engel A.S."/>
            <person name="Anderson L.C."/>
            <person name="Campbell B.J."/>
        </authorList>
    </citation>
    <scope>NUCLEOTIDE SEQUENCE [LARGE SCALE GENOMIC DNA]</scope>
    <source>
        <strain evidence="10">N3_P5</strain>
    </source>
</reference>
<dbReference type="InterPro" id="IPR036249">
    <property type="entry name" value="Thioredoxin-like_sf"/>
</dbReference>
<keyword evidence="6 7" id="KW-0676">Redox-active center</keyword>
<evidence type="ECO:0000259" key="8">
    <source>
        <dbReference type="Pfam" id="PF10411"/>
    </source>
</evidence>
<feature type="domain" description="Disulphide bond isomerase DsbC/G N-terminal" evidence="8">
    <location>
        <begin position="25"/>
        <end position="92"/>
    </location>
</feature>
<evidence type="ECO:0000256" key="4">
    <source>
        <dbReference type="ARBA" id="ARBA00022764"/>
    </source>
</evidence>
<evidence type="ECO:0000313" key="10">
    <source>
        <dbReference type="EMBL" id="PUE05198.1"/>
    </source>
</evidence>